<evidence type="ECO:0000256" key="1">
    <source>
        <dbReference type="SAM" id="Phobius"/>
    </source>
</evidence>
<dbReference type="InterPro" id="IPR024529">
    <property type="entry name" value="ECF_trnsprt_substrate-spec"/>
</dbReference>
<evidence type="ECO:0000313" key="3">
    <source>
        <dbReference type="Proteomes" id="UP000824200"/>
    </source>
</evidence>
<keyword evidence="1" id="KW-0472">Membrane</keyword>
<reference evidence="2" key="1">
    <citation type="submission" date="2020-10" db="EMBL/GenBank/DDBJ databases">
        <authorList>
            <person name="Gilroy R."/>
        </authorList>
    </citation>
    <scope>NUCLEOTIDE SEQUENCE</scope>
    <source>
        <strain evidence="2">CHK121-14286</strain>
    </source>
</reference>
<feature type="transmembrane region" description="Helical" evidence="1">
    <location>
        <begin position="73"/>
        <end position="93"/>
    </location>
</feature>
<protein>
    <submittedName>
        <fullName evidence="2">ECF transporter S component</fullName>
    </submittedName>
</protein>
<keyword evidence="1" id="KW-1133">Transmembrane helix</keyword>
<accession>A0A9D1E3Z0</accession>
<feature type="transmembrane region" description="Helical" evidence="1">
    <location>
        <begin position="105"/>
        <end position="133"/>
    </location>
</feature>
<keyword evidence="1" id="KW-0812">Transmembrane</keyword>
<dbReference type="GO" id="GO:0022857">
    <property type="term" value="F:transmembrane transporter activity"/>
    <property type="evidence" value="ECO:0007669"/>
    <property type="project" value="InterPro"/>
</dbReference>
<dbReference type="Gene3D" id="1.10.1760.20">
    <property type="match status" value="1"/>
</dbReference>
<organism evidence="2 3">
    <name type="scientific">Candidatus Fimimonas gallinarum</name>
    <dbReference type="NCBI Taxonomy" id="2840821"/>
    <lineage>
        <taxon>Bacteria</taxon>
        <taxon>Pseudomonadati</taxon>
        <taxon>Myxococcota</taxon>
        <taxon>Myxococcia</taxon>
        <taxon>Myxococcales</taxon>
        <taxon>Cystobacterineae</taxon>
        <taxon>Myxococcaceae</taxon>
        <taxon>Myxococcaceae incertae sedis</taxon>
        <taxon>Candidatus Fimimonas</taxon>
    </lineage>
</organism>
<feature type="transmembrane region" description="Helical" evidence="1">
    <location>
        <begin position="154"/>
        <end position="179"/>
    </location>
</feature>
<proteinExistence type="predicted"/>
<evidence type="ECO:0000313" key="2">
    <source>
        <dbReference type="EMBL" id="HIR65806.1"/>
    </source>
</evidence>
<dbReference type="Proteomes" id="UP000824200">
    <property type="component" value="Unassembled WGS sequence"/>
</dbReference>
<feature type="transmembrane region" description="Helical" evidence="1">
    <location>
        <begin position="34"/>
        <end position="61"/>
    </location>
</feature>
<name>A0A9D1E3Z0_9BACT</name>
<reference evidence="2" key="2">
    <citation type="journal article" date="2021" name="PeerJ">
        <title>Extensive microbial diversity within the chicken gut microbiome revealed by metagenomics and culture.</title>
        <authorList>
            <person name="Gilroy R."/>
            <person name="Ravi A."/>
            <person name="Getino M."/>
            <person name="Pursley I."/>
            <person name="Horton D.L."/>
            <person name="Alikhan N.F."/>
            <person name="Baker D."/>
            <person name="Gharbi K."/>
            <person name="Hall N."/>
            <person name="Watson M."/>
            <person name="Adriaenssens E.M."/>
            <person name="Foster-Nyarko E."/>
            <person name="Jarju S."/>
            <person name="Secka A."/>
            <person name="Antonio M."/>
            <person name="Oren A."/>
            <person name="Chaudhuri R.R."/>
            <person name="La Ragione R."/>
            <person name="Hildebrand F."/>
            <person name="Pallen M.J."/>
        </authorList>
    </citation>
    <scope>NUCLEOTIDE SEQUENCE</scope>
    <source>
        <strain evidence="2">CHK121-14286</strain>
    </source>
</reference>
<dbReference type="Pfam" id="PF12822">
    <property type="entry name" value="ECF_trnsprt"/>
    <property type="match status" value="1"/>
</dbReference>
<sequence>MNKTLKLAFTALLTALAVVANIFTIPLTPNFSKVISFTVVFAFLAGIYLGIFPAFAVGFLGDLLAHFIHPLGAYNWFVTLASALTGVICALVYKLPLKNRLVKLLIASAICFVACSCTFNTFGLWLQIIVGVDPGPIGLIEFFRMDKTGIEKSFWVYLAGRVPVQLLNWLVNVVIIAAIQQSKVLDKLFAKIQLNSQQKKEAPAEK</sequence>
<dbReference type="AlphaFoldDB" id="A0A9D1E3Z0"/>
<comment type="caution">
    <text evidence="2">The sequence shown here is derived from an EMBL/GenBank/DDBJ whole genome shotgun (WGS) entry which is preliminary data.</text>
</comment>
<gene>
    <name evidence="2" type="ORF">IAC95_02850</name>
</gene>
<dbReference type="EMBL" id="DVHL01000023">
    <property type="protein sequence ID" value="HIR65806.1"/>
    <property type="molecule type" value="Genomic_DNA"/>
</dbReference>